<gene>
    <name evidence="8" type="ORF">ABB37_09890</name>
</gene>
<dbReference type="AlphaFoldDB" id="A0A0M9FPJ3"/>
<dbReference type="Gene3D" id="2.60.40.420">
    <property type="entry name" value="Cupredoxins - blue copper proteins"/>
    <property type="match status" value="3"/>
</dbReference>
<proteinExistence type="inferred from homology"/>
<dbReference type="EMBL" id="LGTL01000036">
    <property type="protein sequence ID" value="KPA73450.1"/>
    <property type="molecule type" value="Genomic_DNA"/>
</dbReference>
<keyword evidence="4" id="KW-1133">Transmembrane helix</keyword>
<feature type="domain" description="Plastocyanin-like" evidence="7">
    <location>
        <begin position="83"/>
        <end position="188"/>
    </location>
</feature>
<name>A0A0M9FPJ3_LEPPY</name>
<dbReference type="InterPro" id="IPR045087">
    <property type="entry name" value="Cu-oxidase_fam"/>
</dbReference>
<feature type="signal peptide" evidence="5">
    <location>
        <begin position="1"/>
        <end position="19"/>
    </location>
</feature>
<dbReference type="PROSITE" id="PS00080">
    <property type="entry name" value="MULTICOPPER_OXIDASE2"/>
    <property type="match status" value="1"/>
</dbReference>
<protein>
    <recommendedName>
        <fullName evidence="10">Multicopper oxidase</fullName>
    </recommendedName>
</protein>
<evidence type="ECO:0000313" key="8">
    <source>
        <dbReference type="EMBL" id="KPA73450.1"/>
    </source>
</evidence>
<evidence type="ECO:0000256" key="3">
    <source>
        <dbReference type="ARBA" id="ARBA00023002"/>
    </source>
</evidence>
<dbReference type="OMA" id="RTRYERY"/>
<dbReference type="CDD" id="cd13853">
    <property type="entry name" value="CuRO_1_Tth-MCO_like"/>
    <property type="match status" value="1"/>
</dbReference>
<evidence type="ECO:0000259" key="6">
    <source>
        <dbReference type="Pfam" id="PF07731"/>
    </source>
</evidence>
<keyword evidence="4" id="KW-0472">Membrane</keyword>
<dbReference type="PANTHER" id="PTHR11709:SF2">
    <property type="entry name" value="MULTICOPPER OXIDASE LPR1"/>
    <property type="match status" value="1"/>
</dbReference>
<dbReference type="PANTHER" id="PTHR11709">
    <property type="entry name" value="MULTI-COPPER OXIDASE"/>
    <property type="match status" value="1"/>
</dbReference>
<dbReference type="Pfam" id="PF07731">
    <property type="entry name" value="Cu-oxidase_2"/>
    <property type="match status" value="1"/>
</dbReference>
<keyword evidence="2" id="KW-0479">Metal-binding</keyword>
<dbReference type="InterPro" id="IPR011706">
    <property type="entry name" value="Cu-oxidase_C"/>
</dbReference>
<feature type="transmembrane region" description="Helical" evidence="4">
    <location>
        <begin position="576"/>
        <end position="594"/>
    </location>
</feature>
<dbReference type="SUPFAM" id="SSF49503">
    <property type="entry name" value="Cupredoxins"/>
    <property type="match status" value="3"/>
</dbReference>
<evidence type="ECO:0000313" key="9">
    <source>
        <dbReference type="Proteomes" id="UP000037923"/>
    </source>
</evidence>
<keyword evidence="5" id="KW-0732">Signal</keyword>
<comment type="caution">
    <text evidence="8">The sequence shown here is derived from an EMBL/GenBank/DDBJ whole genome shotgun (WGS) entry which is preliminary data.</text>
</comment>
<keyword evidence="4" id="KW-0812">Transmembrane</keyword>
<dbReference type="RefSeq" id="XP_015651889.1">
    <property type="nucleotide sequence ID" value="XM_015809557.1"/>
</dbReference>
<evidence type="ECO:0000256" key="5">
    <source>
        <dbReference type="SAM" id="SignalP"/>
    </source>
</evidence>
<dbReference type="Pfam" id="PF07732">
    <property type="entry name" value="Cu-oxidase_3"/>
    <property type="match status" value="1"/>
</dbReference>
<dbReference type="GO" id="GO:0016491">
    <property type="term" value="F:oxidoreductase activity"/>
    <property type="evidence" value="ECO:0007669"/>
    <property type="project" value="UniProtKB-KW"/>
</dbReference>
<evidence type="ECO:0000256" key="4">
    <source>
        <dbReference type="SAM" id="Phobius"/>
    </source>
</evidence>
<sequence>MSHSFRLLLPLLLTCLVAASSLGLGAELTSPSIISPNKKDNTKVTLTVRSGRVSIPLQWEDDKEVFFEYTGRFYETDDSGPLLPGPTLRVNPGGKIVLTLVNGLGKEEAENATMLMNAFHGPNITNMHFHGMHSDPKKDDPFTVYHPGESHVYKISVPRDHEPGLHWYHAHSHGATYYQIMGGLFGGIDVGEGDFLTSPVHPFRGWDSQLLMVHLYRLGASHRCDGLPLATMDAEMSSLLPSNPQFVDPKGNTYDMPSDLFLVNGQHRPTVTVHRDRPMLLRMAFAAGSCFLNISLPKQCDFHVTAIDGVQLRRTREVVDHWQYFATATRRELAVVCREEGTFPVHHTDKDSDIVFYIKSEEPKKDDPVDVTFPVTMPKYAPDYLHLKGRKKFSRDITLSQEGLPDPKPFYVLGQGTDCHSLPNSSSCYVESFQGRIGSRLEGFRGFMVPLHTVVTARLFGDPTDKRPHPFHFHVNHFQFLSFEPRVGGQHENQTMEMYGVLSGDYRDTIPILDGVTMIRWQASTYTGEVAYHCHALHHEDRGMMSSYLVYSPLDENGKAIAGRLNEASHWLHRSHVYILLFVLALASAAALAWRMLHHRRMSDLADVQQTIDVHAGNGSPGESIPLIPRPA</sequence>
<organism evidence="8 9">
    <name type="scientific">Leptomonas pyrrhocoris</name>
    <name type="common">Firebug parasite</name>
    <dbReference type="NCBI Taxonomy" id="157538"/>
    <lineage>
        <taxon>Eukaryota</taxon>
        <taxon>Discoba</taxon>
        <taxon>Euglenozoa</taxon>
        <taxon>Kinetoplastea</taxon>
        <taxon>Metakinetoplastina</taxon>
        <taxon>Trypanosomatida</taxon>
        <taxon>Trypanosomatidae</taxon>
        <taxon>Leishmaniinae</taxon>
        <taxon>Leptomonas</taxon>
    </lineage>
</organism>
<comment type="similarity">
    <text evidence="1">Belongs to the multicopper oxidase family.</text>
</comment>
<dbReference type="GO" id="GO:0005507">
    <property type="term" value="F:copper ion binding"/>
    <property type="evidence" value="ECO:0007669"/>
    <property type="project" value="InterPro"/>
</dbReference>
<dbReference type="InterPro" id="IPR011707">
    <property type="entry name" value="Cu-oxidase-like_N"/>
</dbReference>
<evidence type="ECO:0000256" key="1">
    <source>
        <dbReference type="ARBA" id="ARBA00010609"/>
    </source>
</evidence>
<evidence type="ECO:0008006" key="10">
    <source>
        <dbReference type="Google" id="ProtNLM"/>
    </source>
</evidence>
<keyword evidence="9" id="KW-1185">Reference proteome</keyword>
<evidence type="ECO:0000256" key="2">
    <source>
        <dbReference type="ARBA" id="ARBA00022723"/>
    </source>
</evidence>
<dbReference type="InterPro" id="IPR002355">
    <property type="entry name" value="Cu_oxidase_Cu_BS"/>
</dbReference>
<accession>A0A0M9FPJ3</accession>
<feature type="chain" id="PRO_5005835871" description="Multicopper oxidase" evidence="5">
    <location>
        <begin position="20"/>
        <end position="632"/>
    </location>
</feature>
<dbReference type="GeneID" id="26910173"/>
<feature type="domain" description="Plastocyanin-like" evidence="6">
    <location>
        <begin position="446"/>
        <end position="551"/>
    </location>
</feature>
<dbReference type="OrthoDB" id="2121828at2759"/>
<keyword evidence="3" id="KW-0560">Oxidoreductase</keyword>
<dbReference type="Proteomes" id="UP000037923">
    <property type="component" value="Unassembled WGS sequence"/>
</dbReference>
<evidence type="ECO:0000259" key="7">
    <source>
        <dbReference type="Pfam" id="PF07732"/>
    </source>
</evidence>
<dbReference type="VEuPathDB" id="TriTrypDB:LpyrH10_36_0330"/>
<reference evidence="8 9" key="1">
    <citation type="submission" date="2015-07" db="EMBL/GenBank/DDBJ databases">
        <title>High-quality genome of monoxenous trypanosomatid Leptomonas pyrrhocoris.</title>
        <authorList>
            <person name="Flegontov P."/>
            <person name="Butenko A."/>
            <person name="Firsov S."/>
            <person name="Vlcek C."/>
            <person name="Logacheva M.D."/>
            <person name="Field M."/>
            <person name="Filatov D."/>
            <person name="Flegontova O."/>
            <person name="Gerasimov E."/>
            <person name="Jackson A.P."/>
            <person name="Kelly S."/>
            <person name="Opperdoes F."/>
            <person name="O'Reilly A."/>
            <person name="Votypka J."/>
            <person name="Yurchenko V."/>
            <person name="Lukes J."/>
        </authorList>
    </citation>
    <scope>NUCLEOTIDE SEQUENCE [LARGE SCALE GENOMIC DNA]</scope>
    <source>
        <strain evidence="8">H10</strain>
    </source>
</reference>
<dbReference type="InterPro" id="IPR008972">
    <property type="entry name" value="Cupredoxin"/>
</dbReference>